<protein>
    <submittedName>
        <fullName evidence="3">PC-esterase domain-containing protein 1A</fullName>
    </submittedName>
</protein>
<comment type="caution">
    <text evidence="3">The sequence shown here is derived from an EMBL/GenBank/DDBJ whole genome shotgun (WGS) entry which is preliminary data.</text>
</comment>
<evidence type="ECO:0000313" key="4">
    <source>
        <dbReference type="Proteomes" id="UP001219518"/>
    </source>
</evidence>
<evidence type="ECO:0000313" key="3">
    <source>
        <dbReference type="EMBL" id="KAK3931542.1"/>
    </source>
</evidence>
<organism evidence="3 4">
    <name type="scientific">Frankliniella fusca</name>
    <dbReference type="NCBI Taxonomy" id="407009"/>
    <lineage>
        <taxon>Eukaryota</taxon>
        <taxon>Metazoa</taxon>
        <taxon>Ecdysozoa</taxon>
        <taxon>Arthropoda</taxon>
        <taxon>Hexapoda</taxon>
        <taxon>Insecta</taxon>
        <taxon>Pterygota</taxon>
        <taxon>Neoptera</taxon>
        <taxon>Paraneoptera</taxon>
        <taxon>Thysanoptera</taxon>
        <taxon>Terebrantia</taxon>
        <taxon>Thripoidea</taxon>
        <taxon>Thripidae</taxon>
        <taxon>Frankliniella</taxon>
    </lineage>
</organism>
<dbReference type="PANTHER" id="PTHR14469:SF0">
    <property type="entry name" value="FAMILY WITH SEQUENCE SIMILARITY 113"/>
    <property type="match status" value="1"/>
</dbReference>
<dbReference type="Gene3D" id="3.40.50.1110">
    <property type="entry name" value="SGNH hydrolase"/>
    <property type="match status" value="1"/>
</dbReference>
<dbReference type="InterPro" id="IPR036514">
    <property type="entry name" value="SGNH_hydro_sf"/>
</dbReference>
<reference evidence="3" key="1">
    <citation type="submission" date="2021-07" db="EMBL/GenBank/DDBJ databases">
        <authorList>
            <person name="Catto M.A."/>
            <person name="Jacobson A."/>
            <person name="Kennedy G."/>
            <person name="Labadie P."/>
            <person name="Hunt B.G."/>
            <person name="Srinivasan R."/>
        </authorList>
    </citation>
    <scope>NUCLEOTIDE SEQUENCE</scope>
    <source>
        <strain evidence="3">PL_HMW_Pooled</strain>
        <tissue evidence="3">Head</tissue>
    </source>
</reference>
<dbReference type="PANTHER" id="PTHR14469">
    <property type="entry name" value="SARCOMA ANTIGEN NY-SAR-23"/>
    <property type="match status" value="1"/>
</dbReference>
<dbReference type="Proteomes" id="UP001219518">
    <property type="component" value="Unassembled WGS sequence"/>
</dbReference>
<dbReference type="EMBL" id="JAHWGI010001426">
    <property type="protein sequence ID" value="KAK3931542.1"/>
    <property type="molecule type" value="Genomic_DNA"/>
</dbReference>
<proteinExistence type="inferred from homology"/>
<reference evidence="3" key="2">
    <citation type="journal article" date="2023" name="BMC Genomics">
        <title>Pest status, molecular evolution, and epigenetic factors derived from the genome assembly of Frankliniella fusca, a thysanopteran phytovirus vector.</title>
        <authorList>
            <person name="Catto M.A."/>
            <person name="Labadie P.E."/>
            <person name="Jacobson A.L."/>
            <person name="Kennedy G.G."/>
            <person name="Srinivasan R."/>
            <person name="Hunt B.G."/>
        </authorList>
    </citation>
    <scope>NUCLEOTIDE SEQUENCE</scope>
    <source>
        <strain evidence="3">PL_HMW_Pooled</strain>
    </source>
</reference>
<sequence length="401" mass="45042">MADIFYSKDAISLLNGRKIYFIGDSNIRALYKDVVCLLNHNRLLTEKQLREKAERTFLGDELLRGSALTKGRAYKEDRRFRPKNLNVHAEFHFVTRCLNEDIEWMMEDIRKKKITAPDIIVMNSTLWDVNRWGWNGVEKFKENMQNLMKLFRESLPPSTLVVWVTAPPLSVEIRGGFMIKQIEYAKYTMRFHVMEANMFAHRLLSENGHNVLDFHYHLRWHVHRRNPDGLHWSAKTMRHLTNLLLTHLSLAVGAPLPGHFPACSLLQKHKALALAGAGAAAAERPLDFSDDVDVPDEPSQRAAVVQPGPSSVTSSSSSSSAASCSSSRTRVPVRPPARAAVRPSSKIPVVQNASLPPPHRQGGGNTSWSRGAGRGGAVQYPVHQGVFYFGEEDFTEDEAAD</sequence>
<comment type="similarity">
    <text evidence="1">Belongs to the PC-esterase family.</text>
</comment>
<evidence type="ECO:0000256" key="1">
    <source>
        <dbReference type="ARBA" id="ARBA00037957"/>
    </source>
</evidence>
<name>A0AAE1I111_9NEOP</name>
<keyword evidence="4" id="KW-1185">Reference proteome</keyword>
<evidence type="ECO:0000256" key="2">
    <source>
        <dbReference type="SAM" id="MobiDB-lite"/>
    </source>
</evidence>
<gene>
    <name evidence="3" type="ORF">KUF71_006560</name>
</gene>
<feature type="region of interest" description="Disordered" evidence="2">
    <location>
        <begin position="288"/>
        <end position="376"/>
    </location>
</feature>
<accession>A0AAE1I111</accession>
<dbReference type="SUPFAM" id="SSF52266">
    <property type="entry name" value="SGNH hydrolase"/>
    <property type="match status" value="1"/>
</dbReference>
<feature type="compositionally biased region" description="Low complexity" evidence="2">
    <location>
        <begin position="310"/>
        <end position="345"/>
    </location>
</feature>
<dbReference type="AlphaFoldDB" id="A0AAE1I111"/>